<reference evidence="9" key="1">
    <citation type="submission" date="2019-09" db="EMBL/GenBank/DDBJ databases">
        <authorList>
            <person name="Li J."/>
        </authorList>
    </citation>
    <scope>NUCLEOTIDE SEQUENCE [LARGE SCALE GENOMIC DNA]</scope>
    <source>
        <strain evidence="9">NRBC 14897</strain>
    </source>
</reference>
<dbReference type="Gene3D" id="1.20.1250.20">
    <property type="entry name" value="MFS general substrate transporter like domains"/>
    <property type="match status" value="1"/>
</dbReference>
<dbReference type="GO" id="GO:0022857">
    <property type="term" value="F:transmembrane transporter activity"/>
    <property type="evidence" value="ECO:0007669"/>
    <property type="project" value="InterPro"/>
</dbReference>
<protein>
    <submittedName>
        <fullName evidence="9">MFS transporter</fullName>
    </submittedName>
</protein>
<keyword evidence="6 7" id="KW-0472">Membrane</keyword>
<evidence type="ECO:0000256" key="1">
    <source>
        <dbReference type="ARBA" id="ARBA00004651"/>
    </source>
</evidence>
<dbReference type="AlphaFoldDB" id="A0A641ARD6"/>
<dbReference type="NCBIfam" id="TIGR00711">
    <property type="entry name" value="efflux_EmrB"/>
    <property type="match status" value="1"/>
</dbReference>
<evidence type="ECO:0000256" key="7">
    <source>
        <dbReference type="SAM" id="Phobius"/>
    </source>
</evidence>
<dbReference type="InterPro" id="IPR020846">
    <property type="entry name" value="MFS_dom"/>
</dbReference>
<dbReference type="PANTHER" id="PTHR42718">
    <property type="entry name" value="MAJOR FACILITATOR SUPERFAMILY MULTIDRUG TRANSPORTER MFSC"/>
    <property type="match status" value="1"/>
</dbReference>
<name>A0A641ARD6_9ACTN</name>
<feature type="transmembrane region" description="Helical" evidence="7">
    <location>
        <begin position="446"/>
        <end position="470"/>
    </location>
</feature>
<keyword evidence="4 7" id="KW-0812">Transmembrane</keyword>
<feature type="transmembrane region" description="Helical" evidence="7">
    <location>
        <begin position="231"/>
        <end position="254"/>
    </location>
</feature>
<feature type="transmembrane region" description="Helical" evidence="7">
    <location>
        <begin position="338"/>
        <end position="357"/>
    </location>
</feature>
<gene>
    <name evidence="9" type="ORF">ESP62_002420</name>
</gene>
<evidence type="ECO:0000313" key="10">
    <source>
        <dbReference type="Proteomes" id="UP001515100"/>
    </source>
</evidence>
<evidence type="ECO:0000256" key="3">
    <source>
        <dbReference type="ARBA" id="ARBA00022475"/>
    </source>
</evidence>
<feature type="transmembrane region" description="Helical" evidence="7">
    <location>
        <begin position="414"/>
        <end position="434"/>
    </location>
</feature>
<evidence type="ECO:0000256" key="6">
    <source>
        <dbReference type="ARBA" id="ARBA00023136"/>
    </source>
</evidence>
<organism evidence="9 10">
    <name type="scientific">Aeromicrobium fastidiosum</name>
    <dbReference type="NCBI Taxonomy" id="52699"/>
    <lineage>
        <taxon>Bacteria</taxon>
        <taxon>Bacillati</taxon>
        <taxon>Actinomycetota</taxon>
        <taxon>Actinomycetes</taxon>
        <taxon>Propionibacteriales</taxon>
        <taxon>Nocardioidaceae</taxon>
        <taxon>Aeromicrobium</taxon>
    </lineage>
</organism>
<keyword evidence="5 7" id="KW-1133">Transmembrane helix</keyword>
<evidence type="ECO:0000256" key="4">
    <source>
        <dbReference type="ARBA" id="ARBA00022692"/>
    </source>
</evidence>
<feature type="transmembrane region" description="Helical" evidence="7">
    <location>
        <begin position="115"/>
        <end position="133"/>
    </location>
</feature>
<feature type="domain" description="Major facilitator superfamily (MFS) profile" evidence="8">
    <location>
        <begin position="19"/>
        <end position="474"/>
    </location>
</feature>
<feature type="transmembrane region" description="Helical" evidence="7">
    <location>
        <begin position="17"/>
        <end position="44"/>
    </location>
</feature>
<keyword evidence="2" id="KW-0813">Transport</keyword>
<dbReference type="PRINTS" id="PR01036">
    <property type="entry name" value="TCRTETB"/>
</dbReference>
<keyword evidence="10" id="KW-1185">Reference proteome</keyword>
<dbReference type="InterPro" id="IPR005829">
    <property type="entry name" value="Sugar_transporter_CS"/>
</dbReference>
<evidence type="ECO:0000313" key="9">
    <source>
        <dbReference type="EMBL" id="KAA1380077.1"/>
    </source>
</evidence>
<dbReference type="Gene3D" id="1.20.1720.10">
    <property type="entry name" value="Multidrug resistance protein D"/>
    <property type="match status" value="1"/>
</dbReference>
<dbReference type="PROSITE" id="PS00216">
    <property type="entry name" value="SUGAR_TRANSPORT_1"/>
    <property type="match status" value="1"/>
</dbReference>
<dbReference type="SUPFAM" id="SSF103473">
    <property type="entry name" value="MFS general substrate transporter"/>
    <property type="match status" value="1"/>
</dbReference>
<feature type="transmembrane region" description="Helical" evidence="7">
    <location>
        <begin position="372"/>
        <end position="393"/>
    </location>
</feature>
<dbReference type="InterPro" id="IPR011701">
    <property type="entry name" value="MFS"/>
</dbReference>
<dbReference type="InterPro" id="IPR036259">
    <property type="entry name" value="MFS_trans_sf"/>
</dbReference>
<feature type="transmembrane region" description="Helical" evidence="7">
    <location>
        <begin position="275"/>
        <end position="298"/>
    </location>
</feature>
<evidence type="ECO:0000256" key="5">
    <source>
        <dbReference type="ARBA" id="ARBA00022989"/>
    </source>
</evidence>
<dbReference type="RefSeq" id="WP_129180191.1">
    <property type="nucleotide sequence ID" value="NZ_JAGIOG010000001.1"/>
</dbReference>
<feature type="transmembrane region" description="Helical" evidence="7">
    <location>
        <begin position="205"/>
        <end position="225"/>
    </location>
</feature>
<dbReference type="OrthoDB" id="4668943at2"/>
<keyword evidence="3" id="KW-1003">Cell membrane</keyword>
<dbReference type="InterPro" id="IPR004638">
    <property type="entry name" value="EmrB-like"/>
</dbReference>
<dbReference type="CDD" id="cd17321">
    <property type="entry name" value="MFS_MMR_MDR_like"/>
    <property type="match status" value="1"/>
</dbReference>
<evidence type="ECO:0000259" key="8">
    <source>
        <dbReference type="PROSITE" id="PS50850"/>
    </source>
</evidence>
<dbReference type="Pfam" id="PF07690">
    <property type="entry name" value="MFS_1"/>
    <property type="match status" value="1"/>
</dbReference>
<dbReference type="PROSITE" id="PS50850">
    <property type="entry name" value="MFS"/>
    <property type="match status" value="1"/>
</dbReference>
<dbReference type="GO" id="GO:0005886">
    <property type="term" value="C:plasma membrane"/>
    <property type="evidence" value="ECO:0007669"/>
    <property type="project" value="UniProtKB-SubCell"/>
</dbReference>
<feature type="transmembrane region" description="Helical" evidence="7">
    <location>
        <begin position="145"/>
        <end position="166"/>
    </location>
</feature>
<comment type="subcellular location">
    <subcellularLocation>
        <location evidence="1">Cell membrane</location>
        <topology evidence="1">Multi-pass membrane protein</topology>
    </subcellularLocation>
</comment>
<evidence type="ECO:0000256" key="2">
    <source>
        <dbReference type="ARBA" id="ARBA00022448"/>
    </source>
</evidence>
<dbReference type="Proteomes" id="UP001515100">
    <property type="component" value="Unassembled WGS sequence"/>
</dbReference>
<dbReference type="PANTHER" id="PTHR42718:SF46">
    <property type="entry name" value="BLR6921 PROTEIN"/>
    <property type="match status" value="1"/>
</dbReference>
<proteinExistence type="predicted"/>
<accession>A0A641ARD6</accession>
<feature type="transmembrane region" description="Helical" evidence="7">
    <location>
        <begin position="56"/>
        <end position="73"/>
    </location>
</feature>
<feature type="transmembrane region" description="Helical" evidence="7">
    <location>
        <begin position="310"/>
        <end position="331"/>
    </location>
</feature>
<dbReference type="EMBL" id="SDPP02000001">
    <property type="protein sequence ID" value="KAA1380077.1"/>
    <property type="molecule type" value="Genomic_DNA"/>
</dbReference>
<feature type="transmembrane region" description="Helical" evidence="7">
    <location>
        <begin position="85"/>
        <end position="103"/>
    </location>
</feature>
<feature type="transmembrane region" description="Helical" evidence="7">
    <location>
        <begin position="172"/>
        <end position="193"/>
    </location>
</feature>
<sequence length="495" mass="50814">MTSPTSTTSVDVDPRRWLALVVIAVAQLIVVLDASIVTIALPSAQEALGISDANRQWVVTAYALAFGGLLLLGGRIADFIGRKRAFIIGLVGFGVASAIGGLAQNQIELFGARALQGAFAALMAPAALSLITVTFTEPKERAKAFGVYGGISGGGAALGLILGGVLTEYASWRWTLLVNTPIAIGTAVAAFVLVRESRAEGKARYDIPGVLTSTLGLVALVYGFTKASDSGWSASSTISLLVAAVVLLVAFVVIEMNTAEPLLPTRVFTERNRAAAFLVSLLLGIALFGMFLFLVYYMQGTLGYSAVKSGLAFLPFSVGVVAGAGVASGFLHRIGPRPLMVAGTAMAAIGMAMFTQITVDGSYVTVVLPAEIVMSIGMGLAFVSLSSTALVGVEARDAGVASALVNTTQQVGGSLGTALLNTVAASATAGYITANGVARTSEGLVHGYTVAFTWGLGALILAAVLSLVLVTKQRPPVVDEGDETPFEHAAELVVV</sequence>
<comment type="caution">
    <text evidence="9">The sequence shown here is derived from an EMBL/GenBank/DDBJ whole genome shotgun (WGS) entry which is preliminary data.</text>
</comment>